<evidence type="ECO:0000313" key="1">
    <source>
        <dbReference type="EMBL" id="ROV98685.1"/>
    </source>
</evidence>
<dbReference type="Proteomes" id="UP000283895">
    <property type="component" value="Unassembled WGS sequence"/>
</dbReference>
<dbReference type="SUPFAM" id="SSF140736">
    <property type="entry name" value="Rv1873-like"/>
    <property type="match status" value="1"/>
</dbReference>
<dbReference type="OrthoDB" id="447037at2759"/>
<accession>A0A423W5T6</accession>
<name>A0A423W5T6_9PEZI</name>
<dbReference type="AlphaFoldDB" id="A0A423W5T6"/>
<dbReference type="EMBL" id="LKEA01000025">
    <property type="protein sequence ID" value="ROV98685.1"/>
    <property type="molecule type" value="Genomic_DNA"/>
</dbReference>
<dbReference type="Gene3D" id="1.25.40.380">
    <property type="entry name" value="Protein of unknown function DUF1810"/>
    <property type="match status" value="1"/>
</dbReference>
<organism evidence="1 2">
    <name type="scientific">Cytospora schulzeri</name>
    <dbReference type="NCBI Taxonomy" id="448051"/>
    <lineage>
        <taxon>Eukaryota</taxon>
        <taxon>Fungi</taxon>
        <taxon>Dikarya</taxon>
        <taxon>Ascomycota</taxon>
        <taxon>Pezizomycotina</taxon>
        <taxon>Sordariomycetes</taxon>
        <taxon>Sordariomycetidae</taxon>
        <taxon>Diaporthales</taxon>
        <taxon>Cytosporaceae</taxon>
        <taxon>Cytospora</taxon>
    </lineage>
</organism>
<protein>
    <submittedName>
        <fullName evidence="1">Uncharacterized protein</fullName>
    </submittedName>
</protein>
<dbReference type="Pfam" id="PF08837">
    <property type="entry name" value="DUF1810"/>
    <property type="match status" value="1"/>
</dbReference>
<proteinExistence type="predicted"/>
<dbReference type="InterPro" id="IPR014937">
    <property type="entry name" value="DUF1810"/>
</dbReference>
<keyword evidence="2" id="KW-1185">Reference proteome</keyword>
<sequence>MSFSTANVTPAIVFTTDNDLTPDPFNLNRFVKAQDENGTFARVLATIREGRRKPQPATWIWFVFPQMNKCLTRDRRPGRRHKDVWPRGQALTSLDEARAFLRHPILGPRIREAAQALLDSPFSDKFSVMDNMLYDVERLHSSMTIFRQAARYPSCIHQTRHHLRENYVFRRVLDRYFVDFLNSEDEDELLDQNNAELMKQYRGKRHIPTMYRLDAIELEAIELRMAKGEGCVCRRSKEELELLDKGSKRKIMTYRQFREERKIRATAVLDSLPI</sequence>
<comment type="caution">
    <text evidence="1">The sequence shown here is derived from an EMBL/GenBank/DDBJ whole genome shotgun (WGS) entry which is preliminary data.</text>
</comment>
<gene>
    <name evidence="1" type="ORF">VMCG_06713</name>
</gene>
<reference evidence="1 2" key="1">
    <citation type="submission" date="2015-09" db="EMBL/GenBank/DDBJ databases">
        <title>Host preference determinants of Valsa canker pathogens revealed by comparative genomics.</title>
        <authorList>
            <person name="Yin Z."/>
            <person name="Huang L."/>
        </authorList>
    </citation>
    <scope>NUCLEOTIDE SEQUENCE [LARGE SCALE GENOMIC DNA]</scope>
    <source>
        <strain evidence="1 2">03-1</strain>
    </source>
</reference>
<dbReference type="InterPro" id="IPR036287">
    <property type="entry name" value="Rv1873-like_sf"/>
</dbReference>
<evidence type="ECO:0000313" key="2">
    <source>
        <dbReference type="Proteomes" id="UP000283895"/>
    </source>
</evidence>